<protein>
    <submittedName>
        <fullName evidence="1">Uncharacterized protein</fullName>
    </submittedName>
</protein>
<comment type="caution">
    <text evidence="1">The sequence shown here is derived from an EMBL/GenBank/DDBJ whole genome shotgun (WGS) entry which is preliminary data.</text>
</comment>
<reference evidence="1 2" key="1">
    <citation type="submission" date="2019-08" db="EMBL/GenBank/DDBJ databases">
        <title>In-depth cultivation of the pig gut microbiome towards novel bacterial diversity and tailored functional studies.</title>
        <authorList>
            <person name="Wylensek D."/>
            <person name="Hitch T.C.A."/>
            <person name="Clavel T."/>
        </authorList>
    </citation>
    <scope>NUCLEOTIDE SEQUENCE [LARGE SCALE GENOMIC DNA]</scope>
    <source>
        <strain evidence="1 2">BBE-744-WT-12</strain>
    </source>
</reference>
<evidence type="ECO:0000313" key="1">
    <source>
        <dbReference type="EMBL" id="MST99786.1"/>
    </source>
</evidence>
<gene>
    <name evidence="1" type="ORF">FYJ85_22410</name>
</gene>
<proteinExistence type="predicted"/>
<dbReference type="RefSeq" id="WP_154420943.1">
    <property type="nucleotide sequence ID" value="NZ_VUNS01000057.1"/>
</dbReference>
<keyword evidence="2" id="KW-1185">Reference proteome</keyword>
<evidence type="ECO:0000313" key="2">
    <source>
        <dbReference type="Proteomes" id="UP000435649"/>
    </source>
</evidence>
<dbReference type="Proteomes" id="UP000435649">
    <property type="component" value="Unassembled WGS sequence"/>
</dbReference>
<dbReference type="EMBL" id="VUNS01000057">
    <property type="protein sequence ID" value="MST99786.1"/>
    <property type="molecule type" value="Genomic_DNA"/>
</dbReference>
<accession>A0A844G8U4</accession>
<organism evidence="1 2">
    <name type="scientific">Victivallis lenta</name>
    <dbReference type="NCBI Taxonomy" id="2606640"/>
    <lineage>
        <taxon>Bacteria</taxon>
        <taxon>Pseudomonadati</taxon>
        <taxon>Lentisphaerota</taxon>
        <taxon>Lentisphaeria</taxon>
        <taxon>Victivallales</taxon>
        <taxon>Victivallaceae</taxon>
        <taxon>Victivallis</taxon>
    </lineage>
</organism>
<sequence length="111" mass="12852">MASIKVIVSDPWDFITEKTNTNILYGTILLVEDDLEKILVELDHITEYKQIKFRKIVCSARYVGQKFNLHESADQPCAIIGVPEKVFDQNNPFLYNFHLMVNLLGSFEIME</sequence>
<dbReference type="AlphaFoldDB" id="A0A844G8U4"/>
<name>A0A844G8U4_9BACT</name>